<evidence type="ECO:0008006" key="4">
    <source>
        <dbReference type="Google" id="ProtNLM"/>
    </source>
</evidence>
<dbReference type="EMBL" id="BKZW01000001">
    <property type="protein sequence ID" value="GER88452.1"/>
    <property type="molecule type" value="Genomic_DNA"/>
</dbReference>
<dbReference type="AlphaFoldDB" id="A0A5J4KMS0"/>
<reference evidence="2 3" key="1">
    <citation type="submission" date="2019-10" db="EMBL/GenBank/DDBJ databases">
        <title>Dictyobacter vulcani sp. nov., within the class Ktedonobacteria, isolated from soil of volcanic Mt. Zao.</title>
        <authorList>
            <person name="Zheng Y."/>
            <person name="Wang C.M."/>
            <person name="Sakai Y."/>
            <person name="Abe K."/>
            <person name="Yokota A."/>
            <person name="Yabe S."/>
        </authorList>
    </citation>
    <scope>NUCLEOTIDE SEQUENCE [LARGE SCALE GENOMIC DNA]</scope>
    <source>
        <strain evidence="2 3">W12</strain>
    </source>
</reference>
<feature type="transmembrane region" description="Helical" evidence="1">
    <location>
        <begin position="43"/>
        <end position="61"/>
    </location>
</feature>
<keyword evidence="1" id="KW-0472">Membrane</keyword>
<evidence type="ECO:0000313" key="3">
    <source>
        <dbReference type="Proteomes" id="UP000326912"/>
    </source>
</evidence>
<keyword evidence="3" id="KW-1185">Reference proteome</keyword>
<keyword evidence="1" id="KW-0812">Transmembrane</keyword>
<dbReference type="SUPFAM" id="SSF69304">
    <property type="entry name" value="Tricorn protease N-terminal domain"/>
    <property type="match status" value="1"/>
</dbReference>
<evidence type="ECO:0000313" key="2">
    <source>
        <dbReference type="EMBL" id="GER88452.1"/>
    </source>
</evidence>
<dbReference type="Proteomes" id="UP000326912">
    <property type="component" value="Unassembled WGS sequence"/>
</dbReference>
<sequence length="458" mass="50132">MFIHWYTCIVIWSYRTILKQHVSNSPGQEPEARQRRAWHPASLSQGGVILFLLLICLLLAISARQIWRAWPAGPSSTHSANAKTTATAPLQLPDGSPLSSFQLPAGHTVLYEQPDHITTVTTANASMHVLQTPGYRYNRAVPAIVTSNKELIYSGAGIWRMDLAGGAARQIATIPDDQVITSLTASSDGTTLAWSSAPKNGTGSINIYAGKMEQTNLIYQQSAAKCPCYRAFAFPRNTTSTLLLTNDRGDHRSAHYGLWTLDLSQGKQAQPQSILSDAAQQGPLALSQQTNTLLYSTFQGYVPMQEQNAPADISSLSYANSLSIASLKGAQTRPEKTQTILPEQRDLENTAAYHWIATPQLSADGQRLAYVGFSVNSQKYFPRQYALYLTDLHGSTTAAKQQLVVTSTAHYVELGSWLDEHTLTFYADNALYALDLQDHTVARVANTGAYAHVFAVIE</sequence>
<dbReference type="Gene3D" id="2.120.10.30">
    <property type="entry name" value="TolB, C-terminal domain"/>
    <property type="match status" value="1"/>
</dbReference>
<evidence type="ECO:0000256" key="1">
    <source>
        <dbReference type="SAM" id="Phobius"/>
    </source>
</evidence>
<comment type="caution">
    <text evidence="2">The sequence shown here is derived from an EMBL/GenBank/DDBJ whole genome shotgun (WGS) entry which is preliminary data.</text>
</comment>
<keyword evidence="1" id="KW-1133">Transmembrane helix</keyword>
<dbReference type="InterPro" id="IPR011042">
    <property type="entry name" value="6-blade_b-propeller_TolB-like"/>
</dbReference>
<gene>
    <name evidence="2" type="ORF">KDW_26140</name>
</gene>
<organism evidence="2 3">
    <name type="scientific">Dictyobacter vulcani</name>
    <dbReference type="NCBI Taxonomy" id="2607529"/>
    <lineage>
        <taxon>Bacteria</taxon>
        <taxon>Bacillati</taxon>
        <taxon>Chloroflexota</taxon>
        <taxon>Ktedonobacteria</taxon>
        <taxon>Ktedonobacterales</taxon>
        <taxon>Dictyobacteraceae</taxon>
        <taxon>Dictyobacter</taxon>
    </lineage>
</organism>
<protein>
    <recommendedName>
        <fullName evidence="4">Lipoprotein LpqB beta-propeller domain-containing protein</fullName>
    </recommendedName>
</protein>
<name>A0A5J4KMS0_9CHLR</name>
<accession>A0A5J4KMS0</accession>
<proteinExistence type="predicted"/>